<proteinExistence type="inferred from homology"/>
<evidence type="ECO:0000259" key="9">
    <source>
        <dbReference type="Pfam" id="PF00288"/>
    </source>
</evidence>
<keyword evidence="7" id="KW-0067">ATP-binding</keyword>
<dbReference type="GO" id="GO:0005524">
    <property type="term" value="F:ATP binding"/>
    <property type="evidence" value="ECO:0007669"/>
    <property type="project" value="UniProtKB-KW"/>
</dbReference>
<evidence type="ECO:0000256" key="6">
    <source>
        <dbReference type="ARBA" id="ARBA00022777"/>
    </source>
</evidence>
<evidence type="ECO:0000256" key="8">
    <source>
        <dbReference type="ARBA" id="ARBA00032554"/>
    </source>
</evidence>
<dbReference type="GO" id="GO:0016114">
    <property type="term" value="P:terpenoid biosynthetic process"/>
    <property type="evidence" value="ECO:0007669"/>
    <property type="project" value="InterPro"/>
</dbReference>
<evidence type="ECO:0000256" key="3">
    <source>
        <dbReference type="ARBA" id="ARBA00012052"/>
    </source>
</evidence>
<comment type="caution">
    <text evidence="11">The sequence shown here is derived from an EMBL/GenBank/DDBJ whole genome shotgun (WGS) entry which is preliminary data.</text>
</comment>
<feature type="domain" description="GHMP kinase C-terminal" evidence="10">
    <location>
        <begin position="234"/>
        <end position="281"/>
    </location>
</feature>
<evidence type="ECO:0000256" key="7">
    <source>
        <dbReference type="ARBA" id="ARBA00022840"/>
    </source>
</evidence>
<dbReference type="Pfam" id="PF00288">
    <property type="entry name" value="GHMP_kinases_N"/>
    <property type="match status" value="1"/>
</dbReference>
<keyword evidence="6 11" id="KW-0418">Kinase</keyword>
<dbReference type="OrthoDB" id="3191556at2759"/>
<dbReference type="EC" id="2.7.1.148" evidence="3"/>
<evidence type="ECO:0000256" key="1">
    <source>
        <dbReference type="ARBA" id="ARBA00004474"/>
    </source>
</evidence>
<sequence length="323" mass="36049">MQFSTASQDLTDVRTGAHQQWDLELFSPAKINLFLRIMGKRPDNYHELASLFQTVGFGDNLYFAKLPEDARADAFTCTAPNVPSDKSNLVMKALDLFRAKTGTHQFFRVHLDKLIPAQAGMGGGSGDAATTLFAANELTGCPATPEQLVAWSGDLGSDITFFLSSGTCYCTGRGEVLHPQPNIQAYKKVWLIKPEEGLSTPMVFKHLDYNELSSEDPLELLKSFQDKGIEGATYLNDLEPPAFKALPMLKQMKQDMQAAGFKVVLMSGSGTTLFALGDPADRDWPIVFTRKWGCNIWRTEFINRPEGEHLWYRQERPYGAEHK</sequence>
<dbReference type="PANTHER" id="PTHR43527:SF2">
    <property type="entry name" value="4-DIPHOSPHOCYTIDYL-2-C-METHYL-D-ERYTHRITOL KINASE, CHLOROPLASTIC"/>
    <property type="match status" value="1"/>
</dbReference>
<keyword evidence="4" id="KW-0808">Transferase</keyword>
<dbReference type="Proteomes" id="UP000664859">
    <property type="component" value="Unassembled WGS sequence"/>
</dbReference>
<evidence type="ECO:0000256" key="5">
    <source>
        <dbReference type="ARBA" id="ARBA00022741"/>
    </source>
</evidence>
<dbReference type="InterPro" id="IPR020568">
    <property type="entry name" value="Ribosomal_Su5_D2-typ_SF"/>
</dbReference>
<organism evidence="11 12">
    <name type="scientific">Tribonema minus</name>
    <dbReference type="NCBI Taxonomy" id="303371"/>
    <lineage>
        <taxon>Eukaryota</taxon>
        <taxon>Sar</taxon>
        <taxon>Stramenopiles</taxon>
        <taxon>Ochrophyta</taxon>
        <taxon>PX clade</taxon>
        <taxon>Xanthophyceae</taxon>
        <taxon>Tribonematales</taxon>
        <taxon>Tribonemataceae</taxon>
        <taxon>Tribonema</taxon>
    </lineage>
</organism>
<dbReference type="SUPFAM" id="SSF55060">
    <property type="entry name" value="GHMP Kinase, C-terminal domain"/>
    <property type="match status" value="1"/>
</dbReference>
<dbReference type="InterPro" id="IPR036554">
    <property type="entry name" value="GHMP_kinase_C_sf"/>
</dbReference>
<comment type="similarity">
    <text evidence="2">Belongs to the GHMP kinase family. IspE subfamily.</text>
</comment>
<dbReference type="InterPro" id="IPR014721">
    <property type="entry name" value="Ribsml_uS5_D2-typ_fold_subgr"/>
</dbReference>
<dbReference type="NCBIfam" id="TIGR00154">
    <property type="entry name" value="ispE"/>
    <property type="match status" value="1"/>
</dbReference>
<dbReference type="Gene3D" id="3.30.230.10">
    <property type="match status" value="1"/>
</dbReference>
<evidence type="ECO:0000259" key="10">
    <source>
        <dbReference type="Pfam" id="PF08544"/>
    </source>
</evidence>
<dbReference type="PIRSF" id="PIRSF010376">
    <property type="entry name" value="IspE"/>
    <property type="match status" value="1"/>
</dbReference>
<dbReference type="Pfam" id="PF08544">
    <property type="entry name" value="GHMP_kinases_C"/>
    <property type="match status" value="1"/>
</dbReference>
<dbReference type="SUPFAM" id="SSF54211">
    <property type="entry name" value="Ribosomal protein S5 domain 2-like"/>
    <property type="match status" value="1"/>
</dbReference>
<accession>A0A835Z2M9</accession>
<dbReference type="PANTHER" id="PTHR43527">
    <property type="entry name" value="4-DIPHOSPHOCYTIDYL-2-C-METHYL-D-ERYTHRITOL KINASE, CHLOROPLASTIC"/>
    <property type="match status" value="1"/>
</dbReference>
<evidence type="ECO:0000313" key="11">
    <source>
        <dbReference type="EMBL" id="KAG5185895.1"/>
    </source>
</evidence>
<gene>
    <name evidence="11" type="ORF">JKP88DRAFT_179879</name>
</gene>
<reference evidence="11" key="1">
    <citation type="submission" date="2021-02" db="EMBL/GenBank/DDBJ databases">
        <title>First Annotated Genome of the Yellow-green Alga Tribonema minus.</title>
        <authorList>
            <person name="Mahan K.M."/>
        </authorList>
    </citation>
    <scope>NUCLEOTIDE SEQUENCE</scope>
    <source>
        <strain evidence="11">UTEX B ZZ1240</strain>
    </source>
</reference>
<evidence type="ECO:0000256" key="4">
    <source>
        <dbReference type="ARBA" id="ARBA00022679"/>
    </source>
</evidence>
<dbReference type="HAMAP" id="MF_00061">
    <property type="entry name" value="IspE"/>
    <property type="match status" value="1"/>
</dbReference>
<name>A0A835Z2M9_9STRA</name>
<protein>
    <recommendedName>
        <fullName evidence="3">4-(cytidine 5'-diphospho)-2-C-methyl-D-erythritol kinase</fullName>
        <ecNumber evidence="3">2.7.1.148</ecNumber>
    </recommendedName>
    <alternativeName>
        <fullName evidence="8">4-(cytidine-5'-diphospho)-2-C-methyl-D-erythritol kinase</fullName>
    </alternativeName>
</protein>
<evidence type="ECO:0000313" key="12">
    <source>
        <dbReference type="Proteomes" id="UP000664859"/>
    </source>
</evidence>
<dbReference type="AlphaFoldDB" id="A0A835Z2M9"/>
<dbReference type="GO" id="GO:0050515">
    <property type="term" value="F:4-(cytidine 5'-diphospho)-2-C-methyl-D-erythritol kinase activity"/>
    <property type="evidence" value="ECO:0007669"/>
    <property type="project" value="UniProtKB-EC"/>
</dbReference>
<dbReference type="Gene3D" id="3.30.70.890">
    <property type="entry name" value="GHMP kinase, C-terminal domain"/>
    <property type="match status" value="1"/>
</dbReference>
<dbReference type="GO" id="GO:0009536">
    <property type="term" value="C:plastid"/>
    <property type="evidence" value="ECO:0007669"/>
    <property type="project" value="UniProtKB-SubCell"/>
</dbReference>
<comment type="subcellular location">
    <subcellularLocation>
        <location evidence="1">Plastid</location>
    </subcellularLocation>
</comment>
<keyword evidence="12" id="KW-1185">Reference proteome</keyword>
<keyword evidence="5" id="KW-0547">Nucleotide-binding</keyword>
<dbReference type="InterPro" id="IPR004424">
    <property type="entry name" value="IspE"/>
</dbReference>
<dbReference type="EMBL" id="JAFCMP010000117">
    <property type="protein sequence ID" value="KAG5185895.1"/>
    <property type="molecule type" value="Genomic_DNA"/>
</dbReference>
<dbReference type="InterPro" id="IPR006204">
    <property type="entry name" value="GHMP_kinase_N_dom"/>
</dbReference>
<evidence type="ECO:0000256" key="2">
    <source>
        <dbReference type="ARBA" id="ARBA00009684"/>
    </source>
</evidence>
<feature type="domain" description="GHMP kinase N-terminal" evidence="9">
    <location>
        <begin position="88"/>
        <end position="165"/>
    </location>
</feature>
<dbReference type="InterPro" id="IPR013750">
    <property type="entry name" value="GHMP_kinase_C_dom"/>
</dbReference>